<dbReference type="OMA" id="HFGPLQF"/>
<feature type="transmembrane region" description="Helical" evidence="1">
    <location>
        <begin position="101"/>
        <end position="131"/>
    </location>
</feature>
<keyword evidence="1" id="KW-0472">Membrane</keyword>
<organism evidence="2 3">
    <name type="scientific">Plasmopara halstedii</name>
    <name type="common">Downy mildew of sunflower</name>
    <dbReference type="NCBI Taxonomy" id="4781"/>
    <lineage>
        <taxon>Eukaryota</taxon>
        <taxon>Sar</taxon>
        <taxon>Stramenopiles</taxon>
        <taxon>Oomycota</taxon>
        <taxon>Peronosporomycetes</taxon>
        <taxon>Peronosporales</taxon>
        <taxon>Peronosporaceae</taxon>
        <taxon>Plasmopara</taxon>
    </lineage>
</organism>
<protein>
    <submittedName>
        <fullName evidence="2">Uncharacterized protein</fullName>
    </submittedName>
</protein>
<sequence>MPYYRRGPGFSFSEGAGLDINAYGPPTDLVHSMDLDLRLFSSYFIVVDPLATFVGYRIAQHCLRGCRVSFLSPSQRMWIGFFYCLFKLRLIDYAFHGTTYYMLSLVIMVVYFVYALLAFGFHFGPLQFLFFDYIPRNKMTQSVIYKMAQLCKQVSARIEFYILQQLICSPPLETRDRDAMTSSAIATHPQDTTSVRSDRITGFSRVTSFFGREVEVNIELWNSSMCQQWAMALSTTARSHASRVRRKHLNTVAFSDCVFESRYMFVMQHDGLLLGFFVTTPTATLMTKFKDGKAVPFELLLRFNCTSRRALVTMVPHFLYAESPKLVGKKTVAQSQAVYRLLLQLNSMHGNTADVSLRALRAKNFIDAGVGQVVKKKLRIAGSFSGLDGY</sequence>
<dbReference type="STRING" id="4781.A0A0N7L5X0"/>
<evidence type="ECO:0000313" key="2">
    <source>
        <dbReference type="EMBL" id="CEG42651.1"/>
    </source>
</evidence>
<evidence type="ECO:0000256" key="1">
    <source>
        <dbReference type="SAM" id="Phobius"/>
    </source>
</evidence>
<dbReference type="Proteomes" id="UP000054928">
    <property type="component" value="Unassembled WGS sequence"/>
</dbReference>
<reference evidence="3" key="1">
    <citation type="submission" date="2014-09" db="EMBL/GenBank/DDBJ databases">
        <authorList>
            <person name="Sharma Rahul"/>
            <person name="Thines Marco"/>
        </authorList>
    </citation>
    <scope>NUCLEOTIDE SEQUENCE [LARGE SCALE GENOMIC DNA]</scope>
</reference>
<accession>A0A0N7L5X0</accession>
<dbReference type="GeneID" id="36407963"/>
<dbReference type="AlphaFoldDB" id="A0A0N7L5X0"/>
<name>A0A0N7L5X0_PLAHL</name>
<keyword evidence="1" id="KW-1133">Transmembrane helix</keyword>
<dbReference type="OrthoDB" id="73322at2759"/>
<dbReference type="EMBL" id="CCYD01000645">
    <property type="protein sequence ID" value="CEG42651.1"/>
    <property type="molecule type" value="Genomic_DNA"/>
</dbReference>
<keyword evidence="1" id="KW-0812">Transmembrane</keyword>
<proteinExistence type="predicted"/>
<dbReference type="RefSeq" id="XP_024579020.1">
    <property type="nucleotide sequence ID" value="XM_024728554.1"/>
</dbReference>
<keyword evidence="3" id="KW-1185">Reference proteome</keyword>
<feature type="transmembrane region" description="Helical" evidence="1">
    <location>
        <begin position="37"/>
        <end position="56"/>
    </location>
</feature>
<evidence type="ECO:0000313" key="3">
    <source>
        <dbReference type="Proteomes" id="UP000054928"/>
    </source>
</evidence>